<feature type="region of interest" description="Disordered" evidence="2">
    <location>
        <begin position="1093"/>
        <end position="1112"/>
    </location>
</feature>
<feature type="non-terminal residue" evidence="3">
    <location>
        <position position="1"/>
    </location>
</feature>
<feature type="coiled-coil region" evidence="1">
    <location>
        <begin position="1010"/>
        <end position="1044"/>
    </location>
</feature>
<evidence type="ECO:0000313" key="4">
    <source>
        <dbReference type="Proteomes" id="UP001189429"/>
    </source>
</evidence>
<protein>
    <recommendedName>
        <fullName evidence="5">Protein O-GlcNAc transferase</fullName>
    </recommendedName>
</protein>
<name>A0ABN9WWW6_9DINO</name>
<dbReference type="Gene3D" id="1.25.40.10">
    <property type="entry name" value="Tetratricopeptide repeat domain"/>
    <property type="match status" value="1"/>
</dbReference>
<sequence>GRVEEAAGLAEEARRLQPRSGEVLNLVAGVHASRADAAGMRPGGAREARKAALKAASAVIDAIKLRPDDPALRFNLVKLLRGHLGGRFERHAEALKHARVAVRLRSDDVSYGLLLLEQLGDSAKQMSWTSSLDLDAIQSDLEGFVALLKRRANLGTPAGRVSRHDFYHHWFRAVQFASTTLQDAALAADICLTAARAMAPSENGEALFHWATLVPAVFSSQQHVDETLSELHRRLSWLESEAVAGRAQVNEADEAGGPELLSSPPSCFLGYLGGNQLNISRRAASALKALAPSRLLQRAPHAASLRGGPPRGVDLDGCAGSAAPRGGRPRVGFLWGFGQQHAVSRAVDWMVTRLDPERRDFEVHLLLLDQAGGAGGSGPAEAVLKAAEHAVRVPRRLPEARAILAGLRLDVLVLPELGLDPVRYVLAFGRWAPVQVVAVLGHPLSSAAEGVDYAVSSAAFEVPGAPAQELYAEELVRLPGLPPLERSPEVLSHRVSVPRDELLRTVGLDWLARAEGGQGDGAEADFRLYLLPKSRKKLHPGFDAALRGILEADVGAVLVVLAQSDGEPAASVEGELLARLRAAGVPCGADDGERRRCAVKAGYLNTTAFLSWMQHADALLESAPFGGFTATLQGLQLGRPWVVLRDVEGPSSGIMSAALQEAVGLSECCVADGLAEYVRKATDLARDRGGVRSAARAACAARVSAAELGGEPPRSAVGRTGRGGDYYAIPNNRDIAFLRQVLAGRSARAEGGGGAADRAPAEDLRLEALLAVELWLPLLRFLDPEGDVPSDAAAHGTLVPLLRLARVPAMVAGPSGEAIAGEVAAALQQLAAPRPARAGAVARALATLETLAERHAALDTSAGGGTAQEVHALCAALGGCGALRGQLEALDDAEEDCLGDLPAGGSGAARAGGARLPPAVRRRAEALLSAWGAERRRLVARWQARAPQAPTASPRQWARSGLWKLEALSKVESKAHAEGFDLTWLGVRLEVAALNCRQAQRQQKHIAMQLAQDEQRKKELFEKLDESIEDVLGAKQELDRLQQELLDEPSKAKCAQVVGLAAQAKEVCEVRKNQDSTSLGEVLAASADGEMELDGAPNWWAPRALQKQPEGQ</sequence>
<dbReference type="EMBL" id="CAUYUJ010019467">
    <property type="protein sequence ID" value="CAK0891377.1"/>
    <property type="molecule type" value="Genomic_DNA"/>
</dbReference>
<dbReference type="InterPro" id="IPR011990">
    <property type="entry name" value="TPR-like_helical_dom_sf"/>
</dbReference>
<evidence type="ECO:0008006" key="5">
    <source>
        <dbReference type="Google" id="ProtNLM"/>
    </source>
</evidence>
<comment type="caution">
    <text evidence="3">The sequence shown here is derived from an EMBL/GenBank/DDBJ whole genome shotgun (WGS) entry which is preliminary data.</text>
</comment>
<dbReference type="Gene3D" id="3.40.50.2000">
    <property type="entry name" value="Glycogen Phosphorylase B"/>
    <property type="match status" value="1"/>
</dbReference>
<organism evidence="3 4">
    <name type="scientific">Prorocentrum cordatum</name>
    <dbReference type="NCBI Taxonomy" id="2364126"/>
    <lineage>
        <taxon>Eukaryota</taxon>
        <taxon>Sar</taxon>
        <taxon>Alveolata</taxon>
        <taxon>Dinophyceae</taxon>
        <taxon>Prorocentrales</taxon>
        <taxon>Prorocentraceae</taxon>
        <taxon>Prorocentrum</taxon>
    </lineage>
</organism>
<dbReference type="Proteomes" id="UP001189429">
    <property type="component" value="Unassembled WGS sequence"/>
</dbReference>
<gene>
    <name evidence="3" type="ORF">PCOR1329_LOCUS71348</name>
</gene>
<keyword evidence="4" id="KW-1185">Reference proteome</keyword>
<reference evidence="3" key="1">
    <citation type="submission" date="2023-10" db="EMBL/GenBank/DDBJ databases">
        <authorList>
            <person name="Chen Y."/>
            <person name="Shah S."/>
            <person name="Dougan E. K."/>
            <person name="Thang M."/>
            <person name="Chan C."/>
        </authorList>
    </citation>
    <scope>NUCLEOTIDE SEQUENCE [LARGE SCALE GENOMIC DNA]</scope>
</reference>
<evidence type="ECO:0000313" key="3">
    <source>
        <dbReference type="EMBL" id="CAK0891377.1"/>
    </source>
</evidence>
<proteinExistence type="predicted"/>
<evidence type="ECO:0000256" key="1">
    <source>
        <dbReference type="SAM" id="Coils"/>
    </source>
</evidence>
<keyword evidence="1" id="KW-0175">Coiled coil</keyword>
<accession>A0ABN9WWW6</accession>
<dbReference type="Gene3D" id="3.40.50.11380">
    <property type="match status" value="1"/>
</dbReference>
<evidence type="ECO:0000256" key="2">
    <source>
        <dbReference type="SAM" id="MobiDB-lite"/>
    </source>
</evidence>